<gene>
    <name evidence="1" type="ORF">FISHEDRAFT_77490</name>
</gene>
<sequence length="155" mass="17142">MYVLPSKQLYASGVQEALVRQVDDLSEFLGETWSWYAAGPDDVVDRRHIPAVTPFDVSKYPGTGFYRICTVTVRGGGDSSGAYQITTGSLDPVAINKTFAETYAVRHRRVSNNFATLKGFTAPDDTDWSRIDFIFANSSSTWTVDATTRTESIHS</sequence>
<evidence type="ECO:0000313" key="2">
    <source>
        <dbReference type="Proteomes" id="UP000054144"/>
    </source>
</evidence>
<keyword evidence="2" id="KW-1185">Reference proteome</keyword>
<evidence type="ECO:0000313" key="1">
    <source>
        <dbReference type="EMBL" id="KIY44581.1"/>
    </source>
</evidence>
<accession>A0A0D7A3U6</accession>
<protein>
    <submittedName>
        <fullName evidence="1">Uncharacterized protein</fullName>
    </submittedName>
</protein>
<dbReference type="AlphaFoldDB" id="A0A0D7A3U6"/>
<proteinExistence type="predicted"/>
<dbReference type="OrthoDB" id="276515at2759"/>
<reference evidence="1 2" key="1">
    <citation type="journal article" date="2015" name="Fungal Genet. Biol.">
        <title>Evolution of novel wood decay mechanisms in Agaricales revealed by the genome sequences of Fistulina hepatica and Cylindrobasidium torrendii.</title>
        <authorList>
            <person name="Floudas D."/>
            <person name="Held B.W."/>
            <person name="Riley R."/>
            <person name="Nagy L.G."/>
            <person name="Koehler G."/>
            <person name="Ransdell A.S."/>
            <person name="Younus H."/>
            <person name="Chow J."/>
            <person name="Chiniquy J."/>
            <person name="Lipzen A."/>
            <person name="Tritt A."/>
            <person name="Sun H."/>
            <person name="Haridas S."/>
            <person name="LaButti K."/>
            <person name="Ohm R.A."/>
            <person name="Kues U."/>
            <person name="Blanchette R.A."/>
            <person name="Grigoriev I.V."/>
            <person name="Minto R.E."/>
            <person name="Hibbett D.S."/>
        </authorList>
    </citation>
    <scope>NUCLEOTIDE SEQUENCE [LARGE SCALE GENOMIC DNA]</scope>
    <source>
        <strain evidence="1 2">ATCC 64428</strain>
    </source>
</reference>
<dbReference type="EMBL" id="KN882089">
    <property type="protein sequence ID" value="KIY44581.1"/>
    <property type="molecule type" value="Genomic_DNA"/>
</dbReference>
<name>A0A0D7A3U6_9AGAR</name>
<organism evidence="1 2">
    <name type="scientific">Fistulina hepatica ATCC 64428</name>
    <dbReference type="NCBI Taxonomy" id="1128425"/>
    <lineage>
        <taxon>Eukaryota</taxon>
        <taxon>Fungi</taxon>
        <taxon>Dikarya</taxon>
        <taxon>Basidiomycota</taxon>
        <taxon>Agaricomycotina</taxon>
        <taxon>Agaricomycetes</taxon>
        <taxon>Agaricomycetidae</taxon>
        <taxon>Agaricales</taxon>
        <taxon>Fistulinaceae</taxon>
        <taxon>Fistulina</taxon>
    </lineage>
</organism>
<dbReference type="Proteomes" id="UP000054144">
    <property type="component" value="Unassembled WGS sequence"/>
</dbReference>